<keyword evidence="4" id="KW-0256">Endoplasmic reticulum</keyword>
<keyword evidence="5" id="KW-1133">Transmembrane helix</keyword>
<dbReference type="InterPro" id="IPR035892">
    <property type="entry name" value="C2_domain_sf"/>
</dbReference>
<dbReference type="SUPFAM" id="SSF158702">
    <property type="entry name" value="Sec63 N-terminal domain-like"/>
    <property type="match status" value="1"/>
</dbReference>
<keyword evidence="6" id="KW-0472">Membrane</keyword>
<reference evidence="9 10" key="1">
    <citation type="submission" date="2024-09" db="EMBL/GenBank/DDBJ databases">
        <title>Rethinking Asexuality: The Enigmatic Case of Functional Sexual Genes in Lepraria (Stereocaulaceae).</title>
        <authorList>
            <person name="Doellman M."/>
            <person name="Sun Y."/>
            <person name="Barcenas-Pena A."/>
            <person name="Lumbsch H.T."/>
            <person name="Grewe F."/>
        </authorList>
    </citation>
    <scope>NUCLEOTIDE SEQUENCE [LARGE SCALE GENOMIC DNA]</scope>
    <source>
        <strain evidence="9 10">Grewe 0041</strain>
    </source>
</reference>
<keyword evidence="3" id="KW-0812">Transmembrane</keyword>
<dbReference type="Gene3D" id="2.60.40.150">
    <property type="entry name" value="C2 domain"/>
    <property type="match status" value="1"/>
</dbReference>
<evidence type="ECO:0000259" key="8">
    <source>
        <dbReference type="Pfam" id="PF02889"/>
    </source>
</evidence>
<dbReference type="PANTHER" id="PTHR24075:SF6">
    <property type="entry name" value="ACTIVATING SIGNAL COINTEGRATOR 1 COMPLEX SUBUNIT 3"/>
    <property type="match status" value="1"/>
</dbReference>
<dbReference type="Proteomes" id="UP001590951">
    <property type="component" value="Unassembled WGS sequence"/>
</dbReference>
<accession>A0ABR4ALS1</accession>
<keyword evidence="7" id="KW-0143">Chaperone</keyword>
<dbReference type="PANTHER" id="PTHR24075">
    <property type="entry name" value="SEC63 DOMAIN-CONTAINING"/>
    <property type="match status" value="1"/>
</dbReference>
<evidence type="ECO:0000256" key="5">
    <source>
        <dbReference type="ARBA" id="ARBA00022989"/>
    </source>
</evidence>
<dbReference type="EMBL" id="JBHFEH010000108">
    <property type="protein sequence ID" value="KAL2046677.1"/>
    <property type="molecule type" value="Genomic_DNA"/>
</dbReference>
<evidence type="ECO:0000256" key="3">
    <source>
        <dbReference type="ARBA" id="ARBA00022692"/>
    </source>
</evidence>
<comment type="subcellular location">
    <subcellularLocation>
        <location evidence="2">Endoplasmic reticulum</location>
    </subcellularLocation>
    <subcellularLocation>
        <location evidence="1">Membrane</location>
        <topology evidence="1">Multi-pass membrane protein</topology>
    </subcellularLocation>
</comment>
<proteinExistence type="predicted"/>
<dbReference type="InterPro" id="IPR004179">
    <property type="entry name" value="Sec63-dom"/>
</dbReference>
<evidence type="ECO:0000313" key="9">
    <source>
        <dbReference type="EMBL" id="KAL2046677.1"/>
    </source>
</evidence>
<evidence type="ECO:0000256" key="6">
    <source>
        <dbReference type="ARBA" id="ARBA00023136"/>
    </source>
</evidence>
<feature type="domain" description="SEC63" evidence="8">
    <location>
        <begin position="2"/>
        <end position="191"/>
    </location>
</feature>
<evidence type="ECO:0000256" key="4">
    <source>
        <dbReference type="ARBA" id="ARBA00022824"/>
    </source>
</evidence>
<dbReference type="InterPro" id="IPR014756">
    <property type="entry name" value="Ig_E-set"/>
</dbReference>
<evidence type="ECO:0000256" key="2">
    <source>
        <dbReference type="ARBA" id="ARBA00004240"/>
    </source>
</evidence>
<evidence type="ECO:0000313" key="10">
    <source>
        <dbReference type="Proteomes" id="UP001590951"/>
    </source>
</evidence>
<keyword evidence="10" id="KW-1185">Reference proteome</keyword>
<protein>
    <recommendedName>
        <fullName evidence="8">SEC63 domain-containing protein</fullName>
    </recommendedName>
</protein>
<organism evidence="9 10">
    <name type="scientific">Lepraria finkii</name>
    <dbReference type="NCBI Taxonomy" id="1340010"/>
    <lineage>
        <taxon>Eukaryota</taxon>
        <taxon>Fungi</taxon>
        <taxon>Dikarya</taxon>
        <taxon>Ascomycota</taxon>
        <taxon>Pezizomycotina</taxon>
        <taxon>Lecanoromycetes</taxon>
        <taxon>OSLEUM clade</taxon>
        <taxon>Lecanoromycetidae</taxon>
        <taxon>Lecanorales</taxon>
        <taxon>Lecanorineae</taxon>
        <taxon>Stereocaulaceae</taxon>
        <taxon>Lepraria</taxon>
    </lineage>
</organism>
<dbReference type="Pfam" id="PF02889">
    <property type="entry name" value="Sec63"/>
    <property type="match status" value="1"/>
</dbReference>
<evidence type="ECO:0000256" key="1">
    <source>
        <dbReference type="ARBA" id="ARBA00004141"/>
    </source>
</evidence>
<evidence type="ECO:0000256" key="7">
    <source>
        <dbReference type="ARBA" id="ARBA00023186"/>
    </source>
</evidence>
<dbReference type="SUPFAM" id="SSF81296">
    <property type="entry name" value="E set domains"/>
    <property type="match status" value="1"/>
</dbReference>
<sequence length="210" mass="23118">MMITLLQCIKSARWPDDGPLSILPGVDTDKERQRAKEGKSQPRSLAQIHNISKSALSQVLTTVGVPRGSQPQIDKVLSSLPHLQIHIPNPSALSLTANLTRLNPATNPDYRIYAPKYPKPQSEGFFLIVADTVKDEVLALKRVNWPPAEKVRSSGGNHTSRSIVKLAPETVERKVYVWIISDSYVGMEWRIEGVVVPGVPVLEDDGGKKA</sequence>
<name>A0ABR4ALS1_9LECA</name>
<comment type="caution">
    <text evidence="9">The sequence shown here is derived from an EMBL/GenBank/DDBJ whole genome shotgun (WGS) entry which is preliminary data.</text>
</comment>
<gene>
    <name evidence="9" type="ORF">ABVK25_011649</name>
</gene>